<dbReference type="InterPro" id="IPR001867">
    <property type="entry name" value="OmpR/PhoB-type_DNA-bd"/>
</dbReference>
<dbReference type="Pfam" id="PF00072">
    <property type="entry name" value="Response_reg"/>
    <property type="match status" value="1"/>
</dbReference>
<dbReference type="SUPFAM" id="SSF52172">
    <property type="entry name" value="CheY-like"/>
    <property type="match status" value="1"/>
</dbReference>
<dbReference type="EMBL" id="ALPT02000014">
    <property type="protein sequence ID" value="KGA98151.1"/>
    <property type="molecule type" value="Genomic_DNA"/>
</dbReference>
<evidence type="ECO:0000256" key="11">
    <source>
        <dbReference type="ARBA" id="ARBA00039976"/>
    </source>
</evidence>
<evidence type="ECO:0000313" key="16">
    <source>
        <dbReference type="EMBL" id="KGA98151.1"/>
    </source>
</evidence>
<organism evidence="16 18">
    <name type="scientific">Alkalihalobacillus alcalophilus ATCC 27647 = CGMCC 1.3604</name>
    <dbReference type="NCBI Taxonomy" id="1218173"/>
    <lineage>
        <taxon>Bacteria</taxon>
        <taxon>Bacillati</taxon>
        <taxon>Bacillota</taxon>
        <taxon>Bacilli</taxon>
        <taxon>Bacillales</taxon>
        <taxon>Bacillaceae</taxon>
        <taxon>Alkalihalobacillus</taxon>
    </lineage>
</organism>
<dbReference type="Proteomes" id="UP000297014">
    <property type="component" value="Unassembled WGS sequence"/>
</dbReference>
<dbReference type="InterPro" id="IPR001789">
    <property type="entry name" value="Sig_transdc_resp-reg_receiver"/>
</dbReference>
<dbReference type="AlphaFoldDB" id="A0A094WMQ9"/>
<evidence type="ECO:0000256" key="8">
    <source>
        <dbReference type="ARBA" id="ARBA00023159"/>
    </source>
</evidence>
<dbReference type="InterPro" id="IPR011006">
    <property type="entry name" value="CheY-like_superfamily"/>
</dbReference>
<feature type="DNA-binding region" description="OmpR/PhoB-type" evidence="13">
    <location>
        <begin position="124"/>
        <end position="222"/>
    </location>
</feature>
<feature type="domain" description="Response regulatory" evidence="14">
    <location>
        <begin position="3"/>
        <end position="116"/>
    </location>
</feature>
<dbReference type="Gene3D" id="6.10.250.690">
    <property type="match status" value="1"/>
</dbReference>
<comment type="subcellular location">
    <subcellularLocation>
        <location evidence="1">Cytoplasm</location>
    </subcellularLocation>
</comment>
<dbReference type="InterPro" id="IPR039420">
    <property type="entry name" value="WalR-like"/>
</dbReference>
<feature type="modified residue" description="4-aspartylphosphate" evidence="12">
    <location>
        <position position="52"/>
    </location>
</feature>
<evidence type="ECO:0000256" key="2">
    <source>
        <dbReference type="ARBA" id="ARBA00022490"/>
    </source>
</evidence>
<evidence type="ECO:0000313" key="18">
    <source>
        <dbReference type="Proteomes" id="UP000002754"/>
    </source>
</evidence>
<dbReference type="PROSITE" id="PS50110">
    <property type="entry name" value="RESPONSE_REGULATORY"/>
    <property type="match status" value="1"/>
</dbReference>
<name>A0A094WMQ9_ALKAL</name>
<evidence type="ECO:0000256" key="7">
    <source>
        <dbReference type="ARBA" id="ARBA00023125"/>
    </source>
</evidence>
<dbReference type="GO" id="GO:0000976">
    <property type="term" value="F:transcription cis-regulatory region binding"/>
    <property type="evidence" value="ECO:0007669"/>
    <property type="project" value="TreeGrafter"/>
</dbReference>
<protein>
    <recommendedName>
        <fullName evidence="11">Heme response regulator HssR</fullName>
    </recommendedName>
</protein>
<evidence type="ECO:0000256" key="5">
    <source>
        <dbReference type="ARBA" id="ARBA00023015"/>
    </source>
</evidence>
<keyword evidence="18" id="KW-1185">Reference proteome</keyword>
<dbReference type="Gene3D" id="1.10.10.10">
    <property type="entry name" value="Winged helix-like DNA-binding domain superfamily/Winged helix DNA-binding domain"/>
    <property type="match status" value="1"/>
</dbReference>
<evidence type="ECO:0000256" key="9">
    <source>
        <dbReference type="ARBA" id="ARBA00023163"/>
    </source>
</evidence>
<comment type="function">
    <text evidence="10">Member of the two-component regulatory system HssS/HssR involved in intracellular heme homeostasis and tempering of staphylococcal virulence. Phosphorylated HssR binds to a direct repeat sequence within hrtAB promoter and activates the expression of hrtAB, an efflux pump, in response to extracellular heme, hemin, hemoglobin or blood.</text>
</comment>
<dbReference type="GO" id="GO:0006355">
    <property type="term" value="P:regulation of DNA-templated transcription"/>
    <property type="evidence" value="ECO:0007669"/>
    <property type="project" value="InterPro"/>
</dbReference>
<dbReference type="PANTHER" id="PTHR48111:SF49">
    <property type="entry name" value="HEME RESPONSE REGULATOR HSSR"/>
    <property type="match status" value="1"/>
</dbReference>
<evidence type="ECO:0000256" key="1">
    <source>
        <dbReference type="ARBA" id="ARBA00004496"/>
    </source>
</evidence>
<reference evidence="17 19" key="2">
    <citation type="submission" date="2014-01" db="EMBL/GenBank/DDBJ databases">
        <title>Draft genome sequencing of Bacillus alcalophilus CGMCC 1.3604.</title>
        <authorList>
            <person name="Yang J."/>
            <person name="Diao L."/>
            <person name="Yang S."/>
        </authorList>
    </citation>
    <scope>NUCLEOTIDE SEQUENCE [LARGE SCALE GENOMIC DNA]</scope>
    <source>
        <strain evidence="17 19">CGMCC 1.3604</strain>
    </source>
</reference>
<evidence type="ECO:0000256" key="4">
    <source>
        <dbReference type="ARBA" id="ARBA00023012"/>
    </source>
</evidence>
<feature type="domain" description="OmpR/PhoB-type" evidence="15">
    <location>
        <begin position="124"/>
        <end position="222"/>
    </location>
</feature>
<dbReference type="PANTHER" id="PTHR48111">
    <property type="entry name" value="REGULATOR OF RPOS"/>
    <property type="match status" value="1"/>
</dbReference>
<dbReference type="InterPro" id="IPR036388">
    <property type="entry name" value="WH-like_DNA-bd_sf"/>
</dbReference>
<dbReference type="FunFam" id="1.10.10.10:FF:000018">
    <property type="entry name" value="DNA-binding response regulator ResD"/>
    <property type="match status" value="1"/>
</dbReference>
<evidence type="ECO:0000313" key="17">
    <source>
        <dbReference type="EMBL" id="THG91929.1"/>
    </source>
</evidence>
<reference evidence="16 18" key="1">
    <citation type="journal article" date="2014" name="Genome Announc.">
        <title>Draft Genome Sequence of Bacillus alcalophilus AV1934, a Classic Alkaliphile Isolated from Human Feces in 1934.</title>
        <authorList>
            <person name="Attie O."/>
            <person name="Jayaprakash A."/>
            <person name="Shah H."/>
            <person name="Paulsen I.T."/>
            <person name="Morino M."/>
            <person name="Takahashi Y."/>
            <person name="Narumi I."/>
            <person name="Sachidanandam R."/>
            <person name="Satoh K."/>
            <person name="Ito M."/>
            <person name="Krulwich T.A."/>
        </authorList>
    </citation>
    <scope>NUCLEOTIDE SEQUENCE [LARGE SCALE GENOMIC DNA]</scope>
    <source>
        <strain evidence="16 18">AV1934</strain>
    </source>
</reference>
<dbReference type="FunFam" id="3.40.50.2300:FF:000001">
    <property type="entry name" value="DNA-binding response regulator PhoB"/>
    <property type="match status" value="1"/>
</dbReference>
<dbReference type="GO" id="GO:0032993">
    <property type="term" value="C:protein-DNA complex"/>
    <property type="evidence" value="ECO:0007669"/>
    <property type="project" value="TreeGrafter"/>
</dbReference>
<dbReference type="Gene3D" id="3.40.50.2300">
    <property type="match status" value="1"/>
</dbReference>
<keyword evidence="2" id="KW-0963">Cytoplasm</keyword>
<dbReference type="Pfam" id="PF00486">
    <property type="entry name" value="Trans_reg_C"/>
    <property type="match status" value="1"/>
</dbReference>
<dbReference type="PROSITE" id="PS51755">
    <property type="entry name" value="OMPR_PHOB"/>
    <property type="match status" value="1"/>
</dbReference>
<dbReference type="STRING" id="1218173.BALCAV_0205775"/>
<keyword evidence="5" id="KW-0805">Transcription regulation</keyword>
<evidence type="ECO:0000259" key="15">
    <source>
        <dbReference type="PROSITE" id="PS51755"/>
    </source>
</evidence>
<dbReference type="eggNOG" id="COG0745">
    <property type="taxonomic scope" value="Bacteria"/>
</dbReference>
<dbReference type="RefSeq" id="WP_003323784.1">
    <property type="nucleotide sequence ID" value="NZ_ALPT02000014.1"/>
</dbReference>
<dbReference type="SMART" id="SM00448">
    <property type="entry name" value="REC"/>
    <property type="match status" value="1"/>
</dbReference>
<keyword evidence="9" id="KW-0804">Transcription</keyword>
<sequence length="225" mass="26236">MQSILIVDDDKHLRQMVSQYLEENGYRTGQAENGEVALHLLEQKTYQLVVIDVMMPIMDGYELVKQLRHHQNIPVIMLTAKSQLHDKEKGFALGTDDYLVKPFELKELLFRIKALLRRSRQESELIIQIGAVTINKVSYEVEVHGQTFMLPLKEFELLYVLAANKNRVLTRDQLIEKVWGHDFSGNERTIDVHIKRLRERFTKMTTEITLKTIRGVGYSLEVIEE</sequence>
<dbReference type="GO" id="GO:0000156">
    <property type="term" value="F:phosphorelay response regulator activity"/>
    <property type="evidence" value="ECO:0007669"/>
    <property type="project" value="TreeGrafter"/>
</dbReference>
<evidence type="ECO:0000259" key="14">
    <source>
        <dbReference type="PROSITE" id="PS50110"/>
    </source>
</evidence>
<dbReference type="CDD" id="cd17574">
    <property type="entry name" value="REC_OmpR"/>
    <property type="match status" value="1"/>
</dbReference>
<evidence type="ECO:0000256" key="13">
    <source>
        <dbReference type="PROSITE-ProRule" id="PRU01091"/>
    </source>
</evidence>
<dbReference type="EMBL" id="JALP01000036">
    <property type="protein sequence ID" value="THG91929.1"/>
    <property type="molecule type" value="Genomic_DNA"/>
</dbReference>
<evidence type="ECO:0000256" key="12">
    <source>
        <dbReference type="PROSITE-ProRule" id="PRU00169"/>
    </source>
</evidence>
<evidence type="ECO:0000256" key="10">
    <source>
        <dbReference type="ARBA" id="ARBA00037471"/>
    </source>
</evidence>
<dbReference type="GO" id="GO:0005829">
    <property type="term" value="C:cytosol"/>
    <property type="evidence" value="ECO:0007669"/>
    <property type="project" value="TreeGrafter"/>
</dbReference>
<keyword evidence="7 13" id="KW-0238">DNA-binding</keyword>
<proteinExistence type="predicted"/>
<evidence type="ECO:0000256" key="6">
    <source>
        <dbReference type="ARBA" id="ARBA00023026"/>
    </source>
</evidence>
<accession>A0A094WMQ9</accession>
<evidence type="ECO:0000313" key="19">
    <source>
        <dbReference type="Proteomes" id="UP000297014"/>
    </source>
</evidence>
<dbReference type="OrthoDB" id="9790442at2"/>
<dbReference type="CDD" id="cd00383">
    <property type="entry name" value="trans_reg_C"/>
    <property type="match status" value="1"/>
</dbReference>
<comment type="caution">
    <text evidence="16">The sequence shown here is derived from an EMBL/GenBank/DDBJ whole genome shotgun (WGS) entry which is preliminary data.</text>
</comment>
<evidence type="ECO:0000256" key="3">
    <source>
        <dbReference type="ARBA" id="ARBA00022553"/>
    </source>
</evidence>
<dbReference type="SMART" id="SM00862">
    <property type="entry name" value="Trans_reg_C"/>
    <property type="match status" value="1"/>
</dbReference>
<keyword evidence="6" id="KW-0843">Virulence</keyword>
<keyword evidence="8" id="KW-0010">Activator</keyword>
<dbReference type="Proteomes" id="UP000002754">
    <property type="component" value="Unassembled WGS sequence"/>
</dbReference>
<gene>
    <name evidence="17" type="ORF">AJ85_00650</name>
    <name evidence="16" type="ORF">BALCAV_0205775</name>
</gene>
<keyword evidence="4" id="KW-0902">Two-component regulatory system</keyword>
<keyword evidence="3 12" id="KW-0597">Phosphoprotein</keyword>